<accession>A0AAX4P930</accession>
<gene>
    <name evidence="5" type="ORF">HKI87_06g40570</name>
</gene>
<evidence type="ECO:0000256" key="2">
    <source>
        <dbReference type="ARBA" id="ARBA00022614"/>
    </source>
</evidence>
<keyword evidence="3" id="KW-0677">Repeat</keyword>
<feature type="region of interest" description="Disordered" evidence="4">
    <location>
        <begin position="1"/>
        <end position="22"/>
    </location>
</feature>
<dbReference type="InterPro" id="IPR050836">
    <property type="entry name" value="SDS22/Internalin_LRR"/>
</dbReference>
<dbReference type="SMART" id="SM00365">
    <property type="entry name" value="LRR_SD22"/>
    <property type="match status" value="4"/>
</dbReference>
<reference evidence="5 6" key="1">
    <citation type="submission" date="2024-03" db="EMBL/GenBank/DDBJ databases">
        <title>Complete genome sequence of the green alga Chloropicon roscoffensis RCC1871.</title>
        <authorList>
            <person name="Lemieux C."/>
            <person name="Pombert J.-F."/>
            <person name="Otis C."/>
            <person name="Turmel M."/>
        </authorList>
    </citation>
    <scope>NUCLEOTIDE SEQUENCE [LARGE SCALE GENOMIC DNA]</scope>
    <source>
        <strain evidence="5 6">RCC1871</strain>
    </source>
</reference>
<evidence type="ECO:0000313" key="6">
    <source>
        <dbReference type="Proteomes" id="UP001472866"/>
    </source>
</evidence>
<sequence length="278" mass="31205">MAPKSSFASPCPDGDEASRGSKEVNVSEQILLRAICWDTKFKNKPIEEVEEVMAQVTHLKLHGLSPALTRVDDLKRFKALSSLYLYDNKISYLGSLATCKALTHLYLQNNELESTEMIQSLPNLKKLYMDCNRVSRVSGLYGCSALEELHLSDQRIDPGVSLEFNNGSLTSIGGSLKVFIAQGNNITDVGKLVALRELEEVDFSRNHIDESEGLKEMFSQCQKLRRLSILGNPICRTSRSIEADAILTCTLLEEFNNKEVTHQKRKCIQMMSTRKAKK</sequence>
<proteinExistence type="predicted"/>
<evidence type="ECO:0000313" key="5">
    <source>
        <dbReference type="EMBL" id="WZN62520.1"/>
    </source>
</evidence>
<dbReference type="PANTHER" id="PTHR46652:SF3">
    <property type="entry name" value="LEUCINE-RICH REPEAT-CONTAINING PROTEIN 9"/>
    <property type="match status" value="1"/>
</dbReference>
<dbReference type="Pfam" id="PF12799">
    <property type="entry name" value="LRR_4"/>
    <property type="match status" value="1"/>
</dbReference>
<dbReference type="Gene3D" id="3.80.10.10">
    <property type="entry name" value="Ribonuclease Inhibitor"/>
    <property type="match status" value="2"/>
</dbReference>
<organism evidence="5 6">
    <name type="scientific">Chloropicon roscoffensis</name>
    <dbReference type="NCBI Taxonomy" id="1461544"/>
    <lineage>
        <taxon>Eukaryota</taxon>
        <taxon>Viridiplantae</taxon>
        <taxon>Chlorophyta</taxon>
        <taxon>Chloropicophyceae</taxon>
        <taxon>Chloropicales</taxon>
        <taxon>Chloropicaceae</taxon>
        <taxon>Chloropicon</taxon>
    </lineage>
</organism>
<dbReference type="PROSITE" id="PS51450">
    <property type="entry name" value="LRR"/>
    <property type="match status" value="2"/>
</dbReference>
<dbReference type="PANTHER" id="PTHR46652">
    <property type="entry name" value="LEUCINE-RICH REPEAT AND IQ DOMAIN-CONTAINING PROTEIN 1-RELATED"/>
    <property type="match status" value="1"/>
</dbReference>
<keyword evidence="2" id="KW-0433">Leucine-rich repeat</keyword>
<evidence type="ECO:0000256" key="4">
    <source>
        <dbReference type="SAM" id="MobiDB-lite"/>
    </source>
</evidence>
<dbReference type="InterPro" id="IPR001611">
    <property type="entry name" value="Leu-rich_rpt"/>
</dbReference>
<evidence type="ECO:0000256" key="3">
    <source>
        <dbReference type="ARBA" id="ARBA00022737"/>
    </source>
</evidence>
<evidence type="ECO:0000256" key="1">
    <source>
        <dbReference type="ARBA" id="ARBA00004430"/>
    </source>
</evidence>
<dbReference type="EMBL" id="CP151506">
    <property type="protein sequence ID" value="WZN62520.1"/>
    <property type="molecule type" value="Genomic_DNA"/>
</dbReference>
<dbReference type="SUPFAM" id="SSF52058">
    <property type="entry name" value="L domain-like"/>
    <property type="match status" value="1"/>
</dbReference>
<dbReference type="GO" id="GO:0005930">
    <property type="term" value="C:axoneme"/>
    <property type="evidence" value="ECO:0007669"/>
    <property type="project" value="UniProtKB-SubCell"/>
</dbReference>
<dbReference type="Proteomes" id="UP001472866">
    <property type="component" value="Chromosome 06"/>
</dbReference>
<dbReference type="InterPro" id="IPR025875">
    <property type="entry name" value="Leu-rich_rpt_4"/>
</dbReference>
<dbReference type="AlphaFoldDB" id="A0AAX4P930"/>
<dbReference type="CDD" id="cd21340">
    <property type="entry name" value="PPP1R42"/>
    <property type="match status" value="1"/>
</dbReference>
<comment type="subcellular location">
    <subcellularLocation>
        <location evidence="1">Cytoplasm</location>
        <location evidence="1">Cytoskeleton</location>
        <location evidence="1">Cilium axoneme</location>
    </subcellularLocation>
</comment>
<dbReference type="InterPro" id="IPR032675">
    <property type="entry name" value="LRR_dom_sf"/>
</dbReference>
<keyword evidence="6" id="KW-1185">Reference proteome</keyword>
<name>A0AAX4P930_9CHLO</name>
<protein>
    <submittedName>
        <fullName evidence="5">Regulatory subunit of protein phosphatase 1</fullName>
    </submittedName>
</protein>